<name>A0A7X2LSF9_9BURK</name>
<keyword evidence="2" id="KW-1185">Reference proteome</keyword>
<evidence type="ECO:0000313" key="2">
    <source>
        <dbReference type="Proteomes" id="UP000446768"/>
    </source>
</evidence>
<protein>
    <submittedName>
        <fullName evidence="1">PHA-depolymerase-like protein</fullName>
    </submittedName>
</protein>
<dbReference type="EMBL" id="WKJJ01000002">
    <property type="protein sequence ID" value="MRV70754.1"/>
    <property type="molecule type" value="Genomic_DNA"/>
</dbReference>
<comment type="caution">
    <text evidence="1">The sequence shown here is derived from an EMBL/GenBank/DDBJ whole genome shotgun (WGS) entry which is preliminary data.</text>
</comment>
<organism evidence="1 2">
    <name type="scientific">Pseudoduganella rivuli</name>
    <dbReference type="NCBI Taxonomy" id="2666085"/>
    <lineage>
        <taxon>Bacteria</taxon>
        <taxon>Pseudomonadati</taxon>
        <taxon>Pseudomonadota</taxon>
        <taxon>Betaproteobacteria</taxon>
        <taxon>Burkholderiales</taxon>
        <taxon>Oxalobacteraceae</taxon>
        <taxon>Telluria group</taxon>
        <taxon>Pseudoduganella</taxon>
    </lineage>
</organism>
<dbReference type="AlphaFoldDB" id="A0A7X2LSF9"/>
<gene>
    <name evidence="1" type="ORF">GJ700_03355</name>
</gene>
<proteinExistence type="predicted"/>
<dbReference type="SUPFAM" id="SSF53474">
    <property type="entry name" value="alpha/beta-Hydrolases"/>
    <property type="match status" value="1"/>
</dbReference>
<dbReference type="Gene3D" id="3.40.50.1820">
    <property type="entry name" value="alpha/beta hydrolase"/>
    <property type="match status" value="1"/>
</dbReference>
<sequence>MAVQFDVAYSDLVTGAGIIAGGPYGCSQGRLDTATAVCSCTGLLPCNIKPGGTHPAALAATAATYEKQGGIAPLANLARHRIWLFSGAADTLVPRPVMDDLQAWYSRYTTLIAYRRDLPAQHAMPTDRYGNACGDLGTPYINNCGFDAAGALLQWIYPGLVPRSTAPDAGRMIEFDQSEFLADPEAHGMALRGYLYVPRDCEASHGRGCRLHIAFHGCQQNWANVGDQFIRHAGYNAWADSNRLLVLYPQTAAIYPLANPNACWDWFSYDDPAYARRQGRQMAAIKRMVDRLTRHQ</sequence>
<dbReference type="PANTHER" id="PTHR42972:SF8">
    <property type="entry name" value="POLYHYDROXYBUTYRATE DEPOLYMERASE"/>
    <property type="match status" value="1"/>
</dbReference>
<evidence type="ECO:0000313" key="1">
    <source>
        <dbReference type="EMBL" id="MRV70754.1"/>
    </source>
</evidence>
<accession>A0A7X2LSF9</accession>
<dbReference type="InterPro" id="IPR029058">
    <property type="entry name" value="AB_hydrolase_fold"/>
</dbReference>
<reference evidence="1 2" key="1">
    <citation type="submission" date="2019-11" db="EMBL/GenBank/DDBJ databases">
        <title>Novel species isolated from a subtropical stream in China.</title>
        <authorList>
            <person name="Lu H."/>
        </authorList>
    </citation>
    <scope>NUCLEOTIDE SEQUENCE [LARGE SCALE GENOMIC DNA]</scope>
    <source>
        <strain evidence="1 2">FT92W</strain>
    </source>
</reference>
<dbReference type="Proteomes" id="UP000446768">
    <property type="component" value="Unassembled WGS sequence"/>
</dbReference>
<dbReference type="PANTHER" id="PTHR42972">
    <property type="entry name" value="TOL-PAL SYSTEM PROTEIN TOLB"/>
    <property type="match status" value="1"/>
</dbReference>